<dbReference type="EMBL" id="JAPFFF010000006">
    <property type="protein sequence ID" value="KAK8888238.1"/>
    <property type="molecule type" value="Genomic_DNA"/>
</dbReference>
<protein>
    <submittedName>
        <fullName evidence="1">Uncharacterized protein</fullName>
    </submittedName>
</protein>
<evidence type="ECO:0000313" key="1">
    <source>
        <dbReference type="EMBL" id="KAK8888238.1"/>
    </source>
</evidence>
<gene>
    <name evidence="1" type="ORF">M9Y10_039302</name>
</gene>
<organism evidence="1 2">
    <name type="scientific">Tritrichomonas musculus</name>
    <dbReference type="NCBI Taxonomy" id="1915356"/>
    <lineage>
        <taxon>Eukaryota</taxon>
        <taxon>Metamonada</taxon>
        <taxon>Parabasalia</taxon>
        <taxon>Tritrichomonadida</taxon>
        <taxon>Tritrichomonadidae</taxon>
        <taxon>Tritrichomonas</taxon>
    </lineage>
</organism>
<evidence type="ECO:0000313" key="2">
    <source>
        <dbReference type="Proteomes" id="UP001470230"/>
    </source>
</evidence>
<accession>A0ABR2KBG5</accession>
<dbReference type="Proteomes" id="UP001470230">
    <property type="component" value="Unassembled WGS sequence"/>
</dbReference>
<comment type="caution">
    <text evidence="1">The sequence shown here is derived from an EMBL/GenBank/DDBJ whole genome shotgun (WGS) entry which is preliminary data.</text>
</comment>
<keyword evidence="2" id="KW-1185">Reference proteome</keyword>
<name>A0ABR2KBG5_9EUKA</name>
<reference evidence="1 2" key="1">
    <citation type="submission" date="2024-04" db="EMBL/GenBank/DDBJ databases">
        <title>Tritrichomonas musculus Genome.</title>
        <authorList>
            <person name="Alves-Ferreira E."/>
            <person name="Grigg M."/>
            <person name="Lorenzi H."/>
            <person name="Galac M."/>
        </authorList>
    </citation>
    <scope>NUCLEOTIDE SEQUENCE [LARGE SCALE GENOMIC DNA]</scope>
    <source>
        <strain evidence="1 2">EAF2021</strain>
    </source>
</reference>
<sequence>MTNPAQGADPEPIISEMRAKFDSVAFSVDYLKNQNLYSEDHIKIIEEQVQQIQAFLHSKKCDHIQSITASVIPALSRNLQRHNFVQLLSPYEALFNDYVIKIRSFPSSILNEDDSETILAFYHQLKSLLVYLESRKNIFHAFNAFHSLNFSITRFSDIVSQLMKNQQINDNYYQVLNQVNENLVNLQNYLNLAYEIENDCNALIDLDTMLIRRLPIIEQELLKYISNNKE</sequence>
<proteinExistence type="predicted"/>